<sequence length="182" mass="21365">MTYSIHHHTTNEQDWVEIDGKYEAFSIWPEAEEYVAETSKLMQRTAEKLFTYPYYVHFEGYDDEIEETLSKKETYEITCQLSGRKVLTMHANKTYNANVPSYTVKIANSETLQNVFSDWFHLASQNMMWLVTQHESLTYKNGYAYTTMEENLKMLIADHDAQGFTLISKTIQTKEDIINILK</sequence>
<protein>
    <recommendedName>
        <fullName evidence="3">DUF4376 domain-containing protein</fullName>
    </recommendedName>
</protein>
<proteinExistence type="predicted"/>
<name>A0A223KW36_9BACI</name>
<dbReference type="Proteomes" id="UP000215224">
    <property type="component" value="Chromosome"/>
</dbReference>
<keyword evidence="2" id="KW-1185">Reference proteome</keyword>
<dbReference type="RefSeq" id="WP_066421125.1">
    <property type="nucleotide sequence ID" value="NZ_CP018866.1"/>
</dbReference>
<organism evidence="1 2">
    <name type="scientific">Sutcliffiella cohnii</name>
    <dbReference type="NCBI Taxonomy" id="33932"/>
    <lineage>
        <taxon>Bacteria</taxon>
        <taxon>Bacillati</taxon>
        <taxon>Bacillota</taxon>
        <taxon>Bacilli</taxon>
        <taxon>Bacillales</taxon>
        <taxon>Bacillaceae</taxon>
        <taxon>Sutcliffiella</taxon>
    </lineage>
</organism>
<dbReference type="EMBL" id="CP018866">
    <property type="protein sequence ID" value="AST93695.1"/>
    <property type="molecule type" value="Genomic_DNA"/>
</dbReference>
<evidence type="ECO:0008006" key="3">
    <source>
        <dbReference type="Google" id="ProtNLM"/>
    </source>
</evidence>
<gene>
    <name evidence="1" type="ORF">BC6307_21700</name>
</gene>
<accession>A0A223KW36</accession>
<evidence type="ECO:0000313" key="2">
    <source>
        <dbReference type="Proteomes" id="UP000215224"/>
    </source>
</evidence>
<dbReference type="STRING" id="1314751.GCA_001591425_04666"/>
<evidence type="ECO:0000313" key="1">
    <source>
        <dbReference type="EMBL" id="AST93695.1"/>
    </source>
</evidence>
<dbReference type="KEGG" id="bcoh:BC6307_21700"/>
<reference evidence="1 2" key="1">
    <citation type="submission" date="2016-12" db="EMBL/GenBank/DDBJ databases">
        <title>The whole genome sequencing and assembly of Bacillus cohnii DSM 6307T strain.</title>
        <authorList>
            <person name="Lee Y.-J."/>
            <person name="Yi H."/>
            <person name="Bahn Y.-S."/>
            <person name="Kim J.F."/>
            <person name="Lee D.-W."/>
        </authorList>
    </citation>
    <scope>NUCLEOTIDE SEQUENCE [LARGE SCALE GENOMIC DNA]</scope>
    <source>
        <strain evidence="1 2">DSM 6307</strain>
    </source>
</reference>
<dbReference type="AlphaFoldDB" id="A0A223KW36"/>